<proteinExistence type="predicted"/>
<keyword evidence="3" id="KW-1185">Reference proteome</keyword>
<dbReference type="EMBL" id="ML979132">
    <property type="protein sequence ID" value="KAF1920267.1"/>
    <property type="molecule type" value="Genomic_DNA"/>
</dbReference>
<name>A0A6A5R2G2_AMPQU</name>
<dbReference type="OrthoDB" id="3799856at2759"/>
<accession>A0A6A5R2G2</accession>
<dbReference type="Proteomes" id="UP000800096">
    <property type="component" value="Unassembled WGS sequence"/>
</dbReference>
<feature type="region of interest" description="Disordered" evidence="1">
    <location>
        <begin position="354"/>
        <end position="379"/>
    </location>
</feature>
<organism evidence="2 3">
    <name type="scientific">Ampelomyces quisqualis</name>
    <name type="common">Powdery mildew agent</name>
    <dbReference type="NCBI Taxonomy" id="50730"/>
    <lineage>
        <taxon>Eukaryota</taxon>
        <taxon>Fungi</taxon>
        <taxon>Dikarya</taxon>
        <taxon>Ascomycota</taxon>
        <taxon>Pezizomycotina</taxon>
        <taxon>Dothideomycetes</taxon>
        <taxon>Pleosporomycetidae</taxon>
        <taxon>Pleosporales</taxon>
        <taxon>Pleosporineae</taxon>
        <taxon>Phaeosphaeriaceae</taxon>
        <taxon>Ampelomyces</taxon>
    </lineage>
</organism>
<feature type="compositionally biased region" description="Polar residues" evidence="1">
    <location>
        <begin position="27"/>
        <end position="40"/>
    </location>
</feature>
<feature type="compositionally biased region" description="Basic residues" evidence="1">
    <location>
        <begin position="1"/>
        <end position="11"/>
    </location>
</feature>
<sequence length="649" mass="72257">MAGDKKKKRRPSPAPSRPSPAKRLRQASANLSIRSNSQVPTRERPGPYRPLWHSRGASPLPDSDDWEFRVKVISSPTNLDDQVFRKAVQGLVKICFPKGVLEELGVELLEKHMQAEKAPPANIARMIEVYRAEMIHRASQMLAEYLDTPAKVQLAVESVIGASSSLYMHLGGNIIQDIATGLEQTAHRQRADTVTADQLEHGLAASHGSANLSPQAQSHEDSDEVLVDVEDAVQGVDTNEPSSSNAASLNRRISGSWRWDVEPDSHAKEAMANVFKRMSDLFAYHALPIAKGLLAPGAPRKEIRAKMQNMMDSMPDDEMSKWVESFDKLKNGDQSMLVRTAPDVAHIGRTAATPAPIDRRRKPSNTSQALHQHEHHLTKIKNTMRKDRRVKREDHTEINAPKKGANTEQVLARPQPTKTMSATGNSGTDEATEAHTPILDLLWGRSPLSHSIWPQVVDTIMERLGHRIPAQSISLLSVGGNNRVITKTALQKQLRCTRGIKALEDKHLRIRVEDSLIPWAVAIPSAFPELMKEAYIFANMMPLSTPVLNTVCDSHTSMERSNAGEVKRKLHSALMKRGIDPSVERRLGHPALCAQISNMVGQTSLSDIMKRGHLERFLRYAAFERRNKFPELKSSQLVRAWEQTTGGKW</sequence>
<reference evidence="2" key="1">
    <citation type="journal article" date="2020" name="Stud. Mycol.">
        <title>101 Dothideomycetes genomes: a test case for predicting lifestyles and emergence of pathogens.</title>
        <authorList>
            <person name="Haridas S."/>
            <person name="Albert R."/>
            <person name="Binder M."/>
            <person name="Bloem J."/>
            <person name="Labutti K."/>
            <person name="Salamov A."/>
            <person name="Andreopoulos B."/>
            <person name="Baker S."/>
            <person name="Barry K."/>
            <person name="Bills G."/>
            <person name="Bluhm B."/>
            <person name="Cannon C."/>
            <person name="Castanera R."/>
            <person name="Culley D."/>
            <person name="Daum C."/>
            <person name="Ezra D."/>
            <person name="Gonzalez J."/>
            <person name="Henrissat B."/>
            <person name="Kuo A."/>
            <person name="Liang C."/>
            <person name="Lipzen A."/>
            <person name="Lutzoni F."/>
            <person name="Magnuson J."/>
            <person name="Mondo S."/>
            <person name="Nolan M."/>
            <person name="Ohm R."/>
            <person name="Pangilinan J."/>
            <person name="Park H.-J."/>
            <person name="Ramirez L."/>
            <person name="Alfaro M."/>
            <person name="Sun H."/>
            <person name="Tritt A."/>
            <person name="Yoshinaga Y."/>
            <person name="Zwiers L.-H."/>
            <person name="Turgeon B."/>
            <person name="Goodwin S."/>
            <person name="Spatafora J."/>
            <person name="Crous P."/>
            <person name="Grigoriev I."/>
        </authorList>
    </citation>
    <scope>NUCLEOTIDE SEQUENCE</scope>
    <source>
        <strain evidence="2">HMLAC05119</strain>
    </source>
</reference>
<evidence type="ECO:0000256" key="1">
    <source>
        <dbReference type="SAM" id="MobiDB-lite"/>
    </source>
</evidence>
<gene>
    <name evidence="2" type="ORF">BDU57DRAFT_508461</name>
</gene>
<dbReference type="AlphaFoldDB" id="A0A6A5R2G2"/>
<evidence type="ECO:0000313" key="2">
    <source>
        <dbReference type="EMBL" id="KAF1920267.1"/>
    </source>
</evidence>
<feature type="region of interest" description="Disordered" evidence="1">
    <location>
        <begin position="1"/>
        <end position="56"/>
    </location>
</feature>
<protein>
    <submittedName>
        <fullName evidence="2">Uncharacterized protein</fullName>
    </submittedName>
</protein>
<evidence type="ECO:0000313" key="3">
    <source>
        <dbReference type="Proteomes" id="UP000800096"/>
    </source>
</evidence>